<comment type="caution">
    <text evidence="8">The sequence shown here is derived from an EMBL/GenBank/DDBJ whole genome shotgun (WGS) entry which is preliminary data.</text>
</comment>
<keyword evidence="9" id="KW-1185">Reference proteome</keyword>
<dbReference type="GO" id="GO:0016020">
    <property type="term" value="C:membrane"/>
    <property type="evidence" value="ECO:0007669"/>
    <property type="project" value="UniProtKB-SubCell"/>
</dbReference>
<accession>A0A8H7W0A2</accession>
<dbReference type="AlphaFoldDB" id="A0A8H7W0A2"/>
<organism evidence="8 9">
    <name type="scientific">Cadophora malorum</name>
    <dbReference type="NCBI Taxonomy" id="108018"/>
    <lineage>
        <taxon>Eukaryota</taxon>
        <taxon>Fungi</taxon>
        <taxon>Dikarya</taxon>
        <taxon>Ascomycota</taxon>
        <taxon>Pezizomycotina</taxon>
        <taxon>Leotiomycetes</taxon>
        <taxon>Helotiales</taxon>
        <taxon>Ploettnerulaceae</taxon>
        <taxon>Cadophora</taxon>
    </lineage>
</organism>
<keyword evidence="4 6" id="KW-0472">Membrane</keyword>
<feature type="transmembrane region" description="Helical" evidence="6">
    <location>
        <begin position="119"/>
        <end position="141"/>
    </location>
</feature>
<dbReference type="PANTHER" id="PTHR33048">
    <property type="entry name" value="PTH11-LIKE INTEGRAL MEMBRANE PROTEIN (AFU_ORTHOLOGUE AFUA_5G11245)"/>
    <property type="match status" value="1"/>
</dbReference>
<evidence type="ECO:0000256" key="2">
    <source>
        <dbReference type="ARBA" id="ARBA00022692"/>
    </source>
</evidence>
<reference evidence="8" key="1">
    <citation type="submission" date="2021-02" db="EMBL/GenBank/DDBJ databases">
        <title>Genome sequence Cadophora malorum strain M34.</title>
        <authorList>
            <person name="Stefanovic E."/>
            <person name="Vu D."/>
            <person name="Scully C."/>
            <person name="Dijksterhuis J."/>
            <person name="Roader J."/>
            <person name="Houbraken J."/>
        </authorList>
    </citation>
    <scope>NUCLEOTIDE SEQUENCE</scope>
    <source>
        <strain evidence="8">M34</strain>
    </source>
</reference>
<dbReference type="OrthoDB" id="2496787at2759"/>
<dbReference type="InterPro" id="IPR049326">
    <property type="entry name" value="Rhodopsin_dom_fungi"/>
</dbReference>
<proteinExistence type="inferred from homology"/>
<sequence length="292" mass="31983">MYERESTVVGSQPAPPGVTPNFDHPEDVFYTINLVVQILCIAITTPCVFLRLFIRARIVGMFGIEDWCCSIAWVFATYFFASGIVLGEEGGGYHDWELTKPAFMRFKKTLLQMTRKKKIGIGMLLGAGGLATTCSAARLIITNIQDIPDATLGATQFKMLAVAELAIALTCACAPSFNVLYIRVSEKSKAKRSAYTSSVKLSTFGSSGKGSRGFKARIAVTDEGHGIIRQSSLEHILNNPSNLDVDYGYRVQVFSDNGLDSLDPGTETSSEARMHDTDDRRTIRVTKNTDLV</sequence>
<dbReference type="PANTHER" id="PTHR33048:SF47">
    <property type="entry name" value="INTEGRAL MEMBRANE PROTEIN-RELATED"/>
    <property type="match status" value="1"/>
</dbReference>
<evidence type="ECO:0000256" key="5">
    <source>
        <dbReference type="ARBA" id="ARBA00038359"/>
    </source>
</evidence>
<evidence type="ECO:0000256" key="4">
    <source>
        <dbReference type="ARBA" id="ARBA00023136"/>
    </source>
</evidence>
<evidence type="ECO:0000259" key="7">
    <source>
        <dbReference type="Pfam" id="PF20684"/>
    </source>
</evidence>
<dbReference type="Proteomes" id="UP000664132">
    <property type="component" value="Unassembled WGS sequence"/>
</dbReference>
<keyword evidence="3 6" id="KW-1133">Transmembrane helix</keyword>
<feature type="transmembrane region" description="Helical" evidence="6">
    <location>
        <begin position="28"/>
        <end position="54"/>
    </location>
</feature>
<comment type="subcellular location">
    <subcellularLocation>
        <location evidence="1">Membrane</location>
        <topology evidence="1">Multi-pass membrane protein</topology>
    </subcellularLocation>
</comment>
<dbReference type="EMBL" id="JAFJYH010000386">
    <property type="protein sequence ID" value="KAG4412345.1"/>
    <property type="molecule type" value="Genomic_DNA"/>
</dbReference>
<evidence type="ECO:0000313" key="8">
    <source>
        <dbReference type="EMBL" id="KAG4412345.1"/>
    </source>
</evidence>
<feature type="transmembrane region" description="Helical" evidence="6">
    <location>
        <begin position="161"/>
        <end position="182"/>
    </location>
</feature>
<gene>
    <name evidence="8" type="ORF">IFR04_014524</name>
</gene>
<dbReference type="Pfam" id="PF20684">
    <property type="entry name" value="Fung_rhodopsin"/>
    <property type="match status" value="1"/>
</dbReference>
<evidence type="ECO:0000256" key="6">
    <source>
        <dbReference type="SAM" id="Phobius"/>
    </source>
</evidence>
<evidence type="ECO:0000256" key="3">
    <source>
        <dbReference type="ARBA" id="ARBA00022989"/>
    </source>
</evidence>
<keyword evidence="2 6" id="KW-0812">Transmembrane</keyword>
<comment type="similarity">
    <text evidence="5">Belongs to the SAT4 family.</text>
</comment>
<feature type="domain" description="Rhodopsin" evidence="7">
    <location>
        <begin position="111"/>
        <end position="181"/>
    </location>
</feature>
<dbReference type="InterPro" id="IPR052337">
    <property type="entry name" value="SAT4-like"/>
</dbReference>
<protein>
    <recommendedName>
        <fullName evidence="7">Rhodopsin domain-containing protein</fullName>
    </recommendedName>
</protein>
<evidence type="ECO:0000256" key="1">
    <source>
        <dbReference type="ARBA" id="ARBA00004141"/>
    </source>
</evidence>
<name>A0A8H7W0A2_9HELO</name>
<evidence type="ECO:0000313" key="9">
    <source>
        <dbReference type="Proteomes" id="UP000664132"/>
    </source>
</evidence>